<dbReference type="InterPro" id="IPR051020">
    <property type="entry name" value="ALDH-related_metabolic_enz"/>
</dbReference>
<comment type="similarity">
    <text evidence="1">Belongs to the aldehyde dehydrogenase family.</text>
</comment>
<dbReference type="Proteomes" id="UP001500784">
    <property type="component" value="Unassembled WGS sequence"/>
</dbReference>
<evidence type="ECO:0000313" key="5">
    <source>
        <dbReference type="Proteomes" id="UP001500784"/>
    </source>
</evidence>
<proteinExistence type="inferred from homology"/>
<sequence>MKRTAVAGFVAGNWVNSGGVTSDLVDKFTGEVIAEVAVTERAQVHEAVEALAASQDGMVLPPRQRAEILHRAAGIVQLRRTQLIAAVQADTGFALSDATKEVDRTAETLTLCAEEAKRLVGHMVPISGAPNAAGRVSYTRCEPYGLVCALTPFNSPLNTVAHKVGPAIAAGNSVLLKPASLTPLSAHAFVQVLLDAGLPPEKIGLVYGPGGQLGKWLAEEPGIGYYAFTGSTQVGRELHRAVGMRRTQLEMGSLSSTFVCHDADLEFAADAIVAGALRKSGQVCTSVQRVYVHETVEAELIRLVSAGMGREVPGDPGNPATTVGPLIAVSEADRVEEWIQEAVRLGGQLVHGGMRRGSVVEPTLLVDVPDDARIVASELFGPAVVLQSYASLDRAIAHANATPFGLAAGIFTNSLDASFRAIEALDVGNLYVNQTSSSRADLMPFGGHKQSGFGGAEGPAYAIRDMSREKTVTLTMP</sequence>
<dbReference type="InterPro" id="IPR016162">
    <property type="entry name" value="Ald_DH_N"/>
</dbReference>
<feature type="domain" description="Aldehyde dehydrogenase" evidence="3">
    <location>
        <begin position="14"/>
        <end position="472"/>
    </location>
</feature>
<dbReference type="EMBL" id="BAAALV010000002">
    <property type="protein sequence ID" value="GAA1906392.1"/>
    <property type="molecule type" value="Genomic_DNA"/>
</dbReference>
<dbReference type="Gene3D" id="3.40.309.10">
    <property type="entry name" value="Aldehyde Dehydrogenase, Chain A, domain 2"/>
    <property type="match status" value="1"/>
</dbReference>
<protein>
    <submittedName>
        <fullName evidence="4">Aldehyde dehydrogenase family protein</fullName>
    </submittedName>
</protein>
<evidence type="ECO:0000256" key="2">
    <source>
        <dbReference type="ARBA" id="ARBA00023002"/>
    </source>
</evidence>
<gene>
    <name evidence="4" type="ORF">GCM10009688_07910</name>
</gene>
<accession>A0ABN2NYG8</accession>
<dbReference type="SUPFAM" id="SSF53720">
    <property type="entry name" value="ALDH-like"/>
    <property type="match status" value="1"/>
</dbReference>
<dbReference type="RefSeq" id="WP_170287687.1">
    <property type="nucleotide sequence ID" value="NZ_BAAALV010000002.1"/>
</dbReference>
<dbReference type="InterPro" id="IPR016161">
    <property type="entry name" value="Ald_DH/histidinol_DH"/>
</dbReference>
<dbReference type="InterPro" id="IPR016163">
    <property type="entry name" value="Ald_DH_C"/>
</dbReference>
<dbReference type="Pfam" id="PF00171">
    <property type="entry name" value="Aldedh"/>
    <property type="match status" value="1"/>
</dbReference>
<evidence type="ECO:0000256" key="1">
    <source>
        <dbReference type="ARBA" id="ARBA00009986"/>
    </source>
</evidence>
<reference evidence="4 5" key="1">
    <citation type="journal article" date="2019" name="Int. J. Syst. Evol. Microbiol.">
        <title>The Global Catalogue of Microorganisms (GCM) 10K type strain sequencing project: providing services to taxonomists for standard genome sequencing and annotation.</title>
        <authorList>
            <consortium name="The Broad Institute Genomics Platform"/>
            <consortium name="The Broad Institute Genome Sequencing Center for Infectious Disease"/>
            <person name="Wu L."/>
            <person name="Ma J."/>
        </authorList>
    </citation>
    <scope>NUCLEOTIDE SEQUENCE [LARGE SCALE GENOMIC DNA]</scope>
    <source>
        <strain evidence="4 5">JCM 13316</strain>
    </source>
</reference>
<evidence type="ECO:0000313" key="4">
    <source>
        <dbReference type="EMBL" id="GAA1906392.1"/>
    </source>
</evidence>
<organism evidence="4 5">
    <name type="scientific">Arthrobacter gandavensis</name>
    <dbReference type="NCBI Taxonomy" id="169960"/>
    <lineage>
        <taxon>Bacteria</taxon>
        <taxon>Bacillati</taxon>
        <taxon>Actinomycetota</taxon>
        <taxon>Actinomycetes</taxon>
        <taxon>Micrococcales</taxon>
        <taxon>Micrococcaceae</taxon>
        <taxon>Arthrobacter</taxon>
    </lineage>
</organism>
<name>A0ABN2NYG8_9MICC</name>
<keyword evidence="2" id="KW-0560">Oxidoreductase</keyword>
<dbReference type="PANTHER" id="PTHR42991:SF1">
    <property type="entry name" value="ALDEHYDE DEHYDROGENASE"/>
    <property type="match status" value="1"/>
</dbReference>
<dbReference type="InterPro" id="IPR015590">
    <property type="entry name" value="Aldehyde_DH_dom"/>
</dbReference>
<dbReference type="PANTHER" id="PTHR42991">
    <property type="entry name" value="ALDEHYDE DEHYDROGENASE"/>
    <property type="match status" value="1"/>
</dbReference>
<dbReference type="Gene3D" id="3.40.605.10">
    <property type="entry name" value="Aldehyde Dehydrogenase, Chain A, domain 1"/>
    <property type="match status" value="1"/>
</dbReference>
<evidence type="ECO:0000259" key="3">
    <source>
        <dbReference type="Pfam" id="PF00171"/>
    </source>
</evidence>
<comment type="caution">
    <text evidence="4">The sequence shown here is derived from an EMBL/GenBank/DDBJ whole genome shotgun (WGS) entry which is preliminary data.</text>
</comment>
<keyword evidence="5" id="KW-1185">Reference proteome</keyword>